<proteinExistence type="predicted"/>
<evidence type="ECO:0000256" key="1">
    <source>
        <dbReference type="SAM" id="SignalP"/>
    </source>
</evidence>
<keyword evidence="1" id="KW-0732">Signal</keyword>
<reference evidence="2" key="1">
    <citation type="submission" date="2020-01" db="EMBL/GenBank/DDBJ databases">
        <title>Development of genomics and gene disruption for Polysphondylium violaceum indicates a role for the polyketide synthase stlB in stalk morphogenesis.</title>
        <authorList>
            <person name="Narita B."/>
            <person name="Kawabe Y."/>
            <person name="Kin K."/>
            <person name="Saito T."/>
            <person name="Gibbs R."/>
            <person name="Kuspa A."/>
            <person name="Muzny D."/>
            <person name="Queller D."/>
            <person name="Richards S."/>
            <person name="Strassman J."/>
            <person name="Sucgang R."/>
            <person name="Worley K."/>
            <person name="Schaap P."/>
        </authorList>
    </citation>
    <scope>NUCLEOTIDE SEQUENCE</scope>
    <source>
        <strain evidence="2">QSvi11</strain>
    </source>
</reference>
<evidence type="ECO:0000313" key="2">
    <source>
        <dbReference type="EMBL" id="KAF2071858.1"/>
    </source>
</evidence>
<dbReference type="EMBL" id="AJWJ01000332">
    <property type="protein sequence ID" value="KAF2071858.1"/>
    <property type="molecule type" value="Genomic_DNA"/>
</dbReference>
<sequence>MKFLSVLAIFLILAVAAQAHTDSGELCMYCTGTTCGGEKKCNTYALGTCLVLQNPCTNSTLGNGIATYNEDQKQFVVSIFSNAKCEQAAVSTLSSVCDECKAFPPSISYQMTCPAEHEHESTTGASTKLTTTLFAIISLAIAALLF</sequence>
<accession>A0A8J4PQR8</accession>
<keyword evidence="3" id="KW-1185">Reference proteome</keyword>
<dbReference type="Proteomes" id="UP000695562">
    <property type="component" value="Unassembled WGS sequence"/>
</dbReference>
<feature type="signal peptide" evidence="1">
    <location>
        <begin position="1"/>
        <end position="19"/>
    </location>
</feature>
<evidence type="ECO:0000313" key="3">
    <source>
        <dbReference type="Proteomes" id="UP000695562"/>
    </source>
</evidence>
<protein>
    <submittedName>
        <fullName evidence="2">Uncharacterized protein</fullName>
    </submittedName>
</protein>
<dbReference type="AlphaFoldDB" id="A0A8J4PQR8"/>
<organism evidence="2 3">
    <name type="scientific">Polysphondylium violaceum</name>
    <dbReference type="NCBI Taxonomy" id="133409"/>
    <lineage>
        <taxon>Eukaryota</taxon>
        <taxon>Amoebozoa</taxon>
        <taxon>Evosea</taxon>
        <taxon>Eumycetozoa</taxon>
        <taxon>Dictyostelia</taxon>
        <taxon>Dictyosteliales</taxon>
        <taxon>Dictyosteliaceae</taxon>
        <taxon>Polysphondylium</taxon>
    </lineage>
</organism>
<feature type="chain" id="PRO_5035249471" evidence="1">
    <location>
        <begin position="20"/>
        <end position="146"/>
    </location>
</feature>
<gene>
    <name evidence="2" type="ORF">CYY_006825</name>
</gene>
<comment type="caution">
    <text evidence="2">The sequence shown here is derived from an EMBL/GenBank/DDBJ whole genome shotgun (WGS) entry which is preliminary data.</text>
</comment>
<name>A0A8J4PQR8_9MYCE</name>